<name>A0A1Y2DWI7_9PEZI</name>
<dbReference type="InParanoid" id="A0A1Y2DWI7"/>
<dbReference type="GeneID" id="63774678"/>
<comment type="caution">
    <text evidence="1">The sequence shown here is derived from an EMBL/GenBank/DDBJ whole genome shotgun (WGS) entry which is preliminary data.</text>
</comment>
<evidence type="ECO:0000313" key="1">
    <source>
        <dbReference type="EMBL" id="ORY63559.1"/>
    </source>
</evidence>
<protein>
    <submittedName>
        <fullName evidence="1">Uncharacterized protein</fullName>
    </submittedName>
</protein>
<dbReference type="AlphaFoldDB" id="A0A1Y2DWI7"/>
<sequence>MAGEAQTQLLWIAKEVATSRVDFATLNPRGASFMVILKEVMYFVDNQYREIGDTGVSFSVAPDQRANLAIEVDRSCEVVTNKSHRALQCWGLLVSSSDPHETEANIAASSAQSMRTAEVAFFMTWSRVVPHPEPQTDSIETTYIGATESCDSDETFLSSPTELYGR</sequence>
<keyword evidence="2" id="KW-1185">Reference proteome</keyword>
<evidence type="ECO:0000313" key="2">
    <source>
        <dbReference type="Proteomes" id="UP000193689"/>
    </source>
</evidence>
<accession>A0A1Y2DWI7</accession>
<organism evidence="1 2">
    <name type="scientific">Pseudomassariella vexata</name>
    <dbReference type="NCBI Taxonomy" id="1141098"/>
    <lineage>
        <taxon>Eukaryota</taxon>
        <taxon>Fungi</taxon>
        <taxon>Dikarya</taxon>
        <taxon>Ascomycota</taxon>
        <taxon>Pezizomycotina</taxon>
        <taxon>Sordariomycetes</taxon>
        <taxon>Xylariomycetidae</taxon>
        <taxon>Amphisphaeriales</taxon>
        <taxon>Pseudomassariaceae</taxon>
        <taxon>Pseudomassariella</taxon>
    </lineage>
</organism>
<dbReference type="EMBL" id="MCFJ01000008">
    <property type="protein sequence ID" value="ORY63559.1"/>
    <property type="molecule type" value="Genomic_DNA"/>
</dbReference>
<dbReference type="Proteomes" id="UP000193689">
    <property type="component" value="Unassembled WGS sequence"/>
</dbReference>
<dbReference type="RefSeq" id="XP_040715216.1">
    <property type="nucleotide sequence ID" value="XM_040858466.1"/>
</dbReference>
<gene>
    <name evidence="1" type="ORF">BCR38DRAFT_410464</name>
</gene>
<proteinExistence type="predicted"/>
<reference evidence="1 2" key="1">
    <citation type="submission" date="2016-07" db="EMBL/GenBank/DDBJ databases">
        <title>Pervasive Adenine N6-methylation of Active Genes in Fungi.</title>
        <authorList>
            <consortium name="DOE Joint Genome Institute"/>
            <person name="Mondo S.J."/>
            <person name="Dannebaum R.O."/>
            <person name="Kuo R.C."/>
            <person name="Labutti K."/>
            <person name="Haridas S."/>
            <person name="Kuo A."/>
            <person name="Salamov A."/>
            <person name="Ahrendt S.R."/>
            <person name="Lipzen A."/>
            <person name="Sullivan W."/>
            <person name="Andreopoulos W.B."/>
            <person name="Clum A."/>
            <person name="Lindquist E."/>
            <person name="Daum C."/>
            <person name="Ramamoorthy G.K."/>
            <person name="Gryganskyi A."/>
            <person name="Culley D."/>
            <person name="Magnuson J.K."/>
            <person name="James T.Y."/>
            <person name="O'Malley M.A."/>
            <person name="Stajich J.E."/>
            <person name="Spatafora J.W."/>
            <person name="Visel A."/>
            <person name="Grigoriev I.V."/>
        </authorList>
    </citation>
    <scope>NUCLEOTIDE SEQUENCE [LARGE SCALE GENOMIC DNA]</scope>
    <source>
        <strain evidence="1 2">CBS 129021</strain>
    </source>
</reference>